<proteinExistence type="predicted"/>
<comment type="caution">
    <text evidence="2">The sequence shown here is derived from an EMBL/GenBank/DDBJ whole genome shotgun (WGS) entry which is preliminary data.</text>
</comment>
<dbReference type="GO" id="GO:0008194">
    <property type="term" value="F:UDP-glycosyltransferase activity"/>
    <property type="evidence" value="ECO:0007669"/>
    <property type="project" value="InterPro"/>
</dbReference>
<reference evidence="2" key="1">
    <citation type="submission" date="2019-10" db="EMBL/GenBank/DDBJ databases">
        <authorList>
            <person name="Zhang R."/>
            <person name="Pan Y."/>
            <person name="Wang J."/>
            <person name="Ma R."/>
            <person name="Yu S."/>
        </authorList>
    </citation>
    <scope>NUCLEOTIDE SEQUENCE</scope>
    <source>
        <strain evidence="2">LA-IB0</strain>
        <tissue evidence="2">Leaf</tissue>
    </source>
</reference>
<keyword evidence="3" id="KW-1185">Reference proteome</keyword>
<dbReference type="InterPro" id="IPR002213">
    <property type="entry name" value="UDP_glucos_trans"/>
</dbReference>
<dbReference type="Pfam" id="PF00201">
    <property type="entry name" value="UDPGT"/>
    <property type="match status" value="1"/>
</dbReference>
<name>A0AAV6XJK8_9LAMI</name>
<keyword evidence="1" id="KW-0808">Transferase</keyword>
<evidence type="ECO:0000313" key="3">
    <source>
        <dbReference type="Proteomes" id="UP000826271"/>
    </source>
</evidence>
<organism evidence="2 3">
    <name type="scientific">Buddleja alternifolia</name>
    <dbReference type="NCBI Taxonomy" id="168488"/>
    <lineage>
        <taxon>Eukaryota</taxon>
        <taxon>Viridiplantae</taxon>
        <taxon>Streptophyta</taxon>
        <taxon>Embryophyta</taxon>
        <taxon>Tracheophyta</taxon>
        <taxon>Spermatophyta</taxon>
        <taxon>Magnoliopsida</taxon>
        <taxon>eudicotyledons</taxon>
        <taxon>Gunneridae</taxon>
        <taxon>Pentapetalae</taxon>
        <taxon>asterids</taxon>
        <taxon>lamiids</taxon>
        <taxon>Lamiales</taxon>
        <taxon>Scrophulariaceae</taxon>
        <taxon>Buddlejeae</taxon>
        <taxon>Buddleja</taxon>
    </lineage>
</organism>
<dbReference type="Gene3D" id="3.40.50.2000">
    <property type="entry name" value="Glycogen Phosphorylase B"/>
    <property type="match status" value="1"/>
</dbReference>
<dbReference type="AlphaFoldDB" id="A0AAV6XJK8"/>
<dbReference type="PANTHER" id="PTHR48045">
    <property type="entry name" value="UDP-GLYCOSYLTRANSFERASE 72B1"/>
    <property type="match status" value="1"/>
</dbReference>
<sequence length="140" mass="15700">MELANGLELMVRPFLWVGWSGLTDRSFPSYIVEFRERVGDRGKIVEWALQEAVLGHPSTTCFITHCGWSSHMESLSNGVPLPDESRIVLRYDIKKKVEELLSGKIIRDNALRLKGMARSSISKGGSSLVNLEHVVSQMKS</sequence>
<dbReference type="Proteomes" id="UP000826271">
    <property type="component" value="Unassembled WGS sequence"/>
</dbReference>
<dbReference type="EMBL" id="WHWC01000007">
    <property type="protein sequence ID" value="KAG8379268.1"/>
    <property type="molecule type" value="Genomic_DNA"/>
</dbReference>
<evidence type="ECO:0000256" key="1">
    <source>
        <dbReference type="ARBA" id="ARBA00022679"/>
    </source>
</evidence>
<protein>
    <submittedName>
        <fullName evidence="2">Uncharacterized protein</fullName>
    </submittedName>
</protein>
<dbReference type="PANTHER" id="PTHR48045:SF21">
    <property type="entry name" value="UDP-GLYCOSYLTRANSFERASE 83A1"/>
    <property type="match status" value="1"/>
</dbReference>
<dbReference type="SUPFAM" id="SSF53756">
    <property type="entry name" value="UDP-Glycosyltransferase/glycogen phosphorylase"/>
    <property type="match status" value="1"/>
</dbReference>
<accession>A0AAV6XJK8</accession>
<gene>
    <name evidence="2" type="ORF">BUALT_Bualt07G0070900</name>
</gene>
<evidence type="ECO:0000313" key="2">
    <source>
        <dbReference type="EMBL" id="KAG8379268.1"/>
    </source>
</evidence>